<dbReference type="InterPro" id="IPR038186">
    <property type="entry name" value="CHAD_dom_sf"/>
</dbReference>
<organism evidence="4 5">
    <name type="scientific">Actinophytocola xanthii</name>
    <dbReference type="NCBI Taxonomy" id="1912961"/>
    <lineage>
        <taxon>Bacteria</taxon>
        <taxon>Bacillati</taxon>
        <taxon>Actinomycetota</taxon>
        <taxon>Actinomycetes</taxon>
        <taxon>Pseudonocardiales</taxon>
        <taxon>Pseudonocardiaceae</taxon>
    </lineage>
</organism>
<dbReference type="InterPro" id="IPR023577">
    <property type="entry name" value="CYTH_domain"/>
</dbReference>
<evidence type="ECO:0008006" key="6">
    <source>
        <dbReference type="Google" id="ProtNLM"/>
    </source>
</evidence>
<feature type="domain" description="CYTH" evidence="2">
    <location>
        <begin position="4"/>
        <end position="199"/>
    </location>
</feature>
<feature type="domain" description="CHAD" evidence="3">
    <location>
        <begin position="209"/>
        <end position="491"/>
    </location>
</feature>
<comment type="caution">
    <text evidence="4">The sequence shown here is derived from an EMBL/GenBank/DDBJ whole genome shotgun (WGS) entry which is preliminary data.</text>
</comment>
<dbReference type="InterPro" id="IPR007899">
    <property type="entry name" value="CHAD_dom"/>
</dbReference>
<dbReference type="OrthoDB" id="9777271at2"/>
<accession>A0A1Q8C0L7</accession>
<dbReference type="PROSITE" id="PS51707">
    <property type="entry name" value="CYTH"/>
    <property type="match status" value="1"/>
</dbReference>
<gene>
    <name evidence="4" type="ORF">BU204_35265</name>
</gene>
<dbReference type="Proteomes" id="UP000185596">
    <property type="component" value="Unassembled WGS sequence"/>
</dbReference>
<dbReference type="CDD" id="cd07374">
    <property type="entry name" value="CYTH-like_Pase"/>
    <property type="match status" value="1"/>
</dbReference>
<dbReference type="PANTHER" id="PTHR39339">
    <property type="entry name" value="SLR1444 PROTEIN"/>
    <property type="match status" value="1"/>
</dbReference>
<protein>
    <recommendedName>
        <fullName evidence="6">CHAD domain containing protein</fullName>
    </recommendedName>
</protein>
<dbReference type="Pfam" id="PF05235">
    <property type="entry name" value="CHAD"/>
    <property type="match status" value="1"/>
</dbReference>
<dbReference type="Gene3D" id="2.40.320.10">
    <property type="entry name" value="Hypothetical Protein Pfu-838710-001"/>
    <property type="match status" value="1"/>
</dbReference>
<evidence type="ECO:0000313" key="5">
    <source>
        <dbReference type="Proteomes" id="UP000185596"/>
    </source>
</evidence>
<dbReference type="SMART" id="SM01118">
    <property type="entry name" value="CYTH"/>
    <property type="match status" value="1"/>
</dbReference>
<proteinExistence type="predicted"/>
<dbReference type="InterPro" id="IPR033469">
    <property type="entry name" value="CYTH-like_dom_sf"/>
</dbReference>
<dbReference type="Pfam" id="PF01928">
    <property type="entry name" value="CYTH"/>
    <property type="match status" value="1"/>
</dbReference>
<keyword evidence="5" id="KW-1185">Reference proteome</keyword>
<dbReference type="PROSITE" id="PS51708">
    <property type="entry name" value="CHAD"/>
    <property type="match status" value="1"/>
</dbReference>
<dbReference type="SMART" id="SM00880">
    <property type="entry name" value="CHAD"/>
    <property type="match status" value="1"/>
</dbReference>
<evidence type="ECO:0000313" key="4">
    <source>
        <dbReference type="EMBL" id="OLF07894.1"/>
    </source>
</evidence>
<name>A0A1Q8C0L7_9PSEU</name>
<reference evidence="4 5" key="1">
    <citation type="submission" date="2016-12" db="EMBL/GenBank/DDBJ databases">
        <title>The draft genome sequence of Actinophytocola sp. 11-183.</title>
        <authorList>
            <person name="Wang W."/>
            <person name="Yuan L."/>
        </authorList>
    </citation>
    <scope>NUCLEOTIDE SEQUENCE [LARGE SCALE GENOMIC DNA]</scope>
    <source>
        <strain evidence="4 5">11-183</strain>
    </source>
</reference>
<evidence type="ECO:0000256" key="1">
    <source>
        <dbReference type="SAM" id="MobiDB-lite"/>
    </source>
</evidence>
<feature type="region of interest" description="Disordered" evidence="1">
    <location>
        <begin position="470"/>
        <end position="498"/>
    </location>
</feature>
<dbReference type="PANTHER" id="PTHR39339:SF1">
    <property type="entry name" value="CHAD DOMAIN-CONTAINING PROTEIN"/>
    <property type="match status" value="1"/>
</dbReference>
<dbReference type="STRING" id="1912961.BU204_35265"/>
<dbReference type="EMBL" id="MSIE01000102">
    <property type="protein sequence ID" value="OLF07894.1"/>
    <property type="molecule type" value="Genomic_DNA"/>
</dbReference>
<evidence type="ECO:0000259" key="2">
    <source>
        <dbReference type="PROSITE" id="PS51707"/>
    </source>
</evidence>
<dbReference type="AlphaFoldDB" id="A0A1Q8C0L7"/>
<sequence>MSTHTETERKYKVKATTQLPPLDGISGVAQVSDPTGTSLEAVYYDTADLRLLRHGATLRRRTGGADAGWHLKIPVEADTRTELREPLDGEGGPPESLRDLALGMSRGAALRPVARVATERVTRELLDRGGELLAEVTDDTVTATALTDPMRTREWRELEVELAEGAPPEVLDRAEKVLRRAGARRATSPSKVTRVLTPRPLTRVGASPAPTAGDVVLGYLADQVSALVRHDIGVRRDTEDAVHQMRVAVRRLRSALRVFGRVVDRGRTASLDDELRWLGRRLSPARDLEVQEQHLRASVAAMPEELVLGPVAARLTRYFSPEAAAARKDVDRTLRSRRYRELLDALDDLLADPPLTPRARRPADRELPRHVGRAYRKLARRMETLPDGPGRDVALHGLRKAAKRFRYAAECVEPAVGRKARRARKAAKAFTQSLGEHQDTVVARPLLRDLAVHAHQARENGFTFGMLHEQERRRGADAERELPRRWSELSRRGDLSQG</sequence>
<dbReference type="Gene3D" id="1.40.20.10">
    <property type="entry name" value="CHAD domain"/>
    <property type="match status" value="1"/>
</dbReference>
<evidence type="ECO:0000259" key="3">
    <source>
        <dbReference type="PROSITE" id="PS51708"/>
    </source>
</evidence>
<dbReference type="SUPFAM" id="SSF55154">
    <property type="entry name" value="CYTH-like phosphatases"/>
    <property type="match status" value="1"/>
</dbReference>